<evidence type="ECO:0000259" key="1">
    <source>
        <dbReference type="Pfam" id="PF14534"/>
    </source>
</evidence>
<organism evidence="2 3">
    <name type="scientific">Actinacidiphila bryophytorum</name>
    <dbReference type="NCBI Taxonomy" id="1436133"/>
    <lineage>
        <taxon>Bacteria</taxon>
        <taxon>Bacillati</taxon>
        <taxon>Actinomycetota</taxon>
        <taxon>Actinomycetes</taxon>
        <taxon>Kitasatosporales</taxon>
        <taxon>Streptomycetaceae</taxon>
        <taxon>Actinacidiphila</taxon>
    </lineage>
</organism>
<dbReference type="SUPFAM" id="SSF54427">
    <property type="entry name" value="NTF2-like"/>
    <property type="match status" value="1"/>
</dbReference>
<gene>
    <name evidence="2" type="ORF">SBRY_50267</name>
</gene>
<feature type="domain" description="DUF4440" evidence="1">
    <location>
        <begin position="12"/>
        <end position="118"/>
    </location>
</feature>
<dbReference type="AlphaFoldDB" id="A0A9W4H469"/>
<comment type="caution">
    <text evidence="2">The sequence shown here is derived from an EMBL/GenBank/DDBJ whole genome shotgun (WGS) entry which is preliminary data.</text>
</comment>
<dbReference type="RefSeq" id="WP_205043805.1">
    <property type="nucleotide sequence ID" value="NZ_CAJVAX010000019.1"/>
</dbReference>
<dbReference type="InterPro" id="IPR027843">
    <property type="entry name" value="DUF4440"/>
</dbReference>
<sequence length="130" mass="13852">MGMDQAALEAALHEAEQRLQAAVRSGDVQALDQLLDDRVVYTGPDGSSMTKEEDLAAHRSRTLAVEVFDQQDLDVIVVGSTGITRVLAGVEGTAGGQPFTARLRYTRTWVHVDGTWRVLAAHAGAAPDPG</sequence>
<dbReference type="Proteomes" id="UP001153328">
    <property type="component" value="Unassembled WGS sequence"/>
</dbReference>
<dbReference type="EMBL" id="CAJVAX010000019">
    <property type="protein sequence ID" value="CAG7650080.1"/>
    <property type="molecule type" value="Genomic_DNA"/>
</dbReference>
<dbReference type="InterPro" id="IPR032710">
    <property type="entry name" value="NTF2-like_dom_sf"/>
</dbReference>
<protein>
    <recommendedName>
        <fullName evidence="1">DUF4440 domain-containing protein</fullName>
    </recommendedName>
</protein>
<keyword evidence="3" id="KW-1185">Reference proteome</keyword>
<accession>A0A9W4H469</accession>
<dbReference type="Pfam" id="PF14534">
    <property type="entry name" value="DUF4440"/>
    <property type="match status" value="1"/>
</dbReference>
<proteinExistence type="predicted"/>
<evidence type="ECO:0000313" key="3">
    <source>
        <dbReference type="Proteomes" id="UP001153328"/>
    </source>
</evidence>
<evidence type="ECO:0000313" key="2">
    <source>
        <dbReference type="EMBL" id="CAG7650080.1"/>
    </source>
</evidence>
<reference evidence="2" key="1">
    <citation type="submission" date="2021-06" db="EMBL/GenBank/DDBJ databases">
        <authorList>
            <person name="Arsene-Ploetze F."/>
        </authorList>
    </citation>
    <scope>NUCLEOTIDE SEQUENCE</scope>
    <source>
        <strain evidence="2">SBRY1</strain>
    </source>
</reference>
<name>A0A9W4H469_9ACTN</name>
<dbReference type="Gene3D" id="3.10.450.50">
    <property type="match status" value="1"/>
</dbReference>